<organism evidence="2">
    <name type="scientific">Gaeumannomyces tritici (strain R3-111a-1)</name>
    <name type="common">Wheat and barley take-all root rot fungus</name>
    <name type="synonym">Gaeumannomyces graminis var. tritici</name>
    <dbReference type="NCBI Taxonomy" id="644352"/>
    <lineage>
        <taxon>Eukaryota</taxon>
        <taxon>Fungi</taxon>
        <taxon>Dikarya</taxon>
        <taxon>Ascomycota</taxon>
        <taxon>Pezizomycotina</taxon>
        <taxon>Sordariomycetes</taxon>
        <taxon>Sordariomycetidae</taxon>
        <taxon>Magnaporthales</taxon>
        <taxon>Magnaporthaceae</taxon>
        <taxon>Gaeumannomyces</taxon>
    </lineage>
</organism>
<protein>
    <submittedName>
        <fullName evidence="2 3">Uncharacterized protein</fullName>
    </submittedName>
</protein>
<feature type="region of interest" description="Disordered" evidence="1">
    <location>
        <begin position="1"/>
        <end position="29"/>
    </location>
</feature>
<reference evidence="4" key="1">
    <citation type="submission" date="2010-07" db="EMBL/GenBank/DDBJ databases">
        <title>The genome sequence of Gaeumannomyces graminis var. tritici strain R3-111a-1.</title>
        <authorList>
            <consortium name="The Broad Institute Genome Sequencing Platform"/>
            <person name="Ma L.-J."/>
            <person name="Dead R."/>
            <person name="Young S."/>
            <person name="Zeng Q."/>
            <person name="Koehrsen M."/>
            <person name="Alvarado L."/>
            <person name="Berlin A."/>
            <person name="Chapman S.B."/>
            <person name="Chen Z."/>
            <person name="Freedman E."/>
            <person name="Gellesch M."/>
            <person name="Goldberg J."/>
            <person name="Griggs A."/>
            <person name="Gujja S."/>
            <person name="Heilman E.R."/>
            <person name="Heiman D."/>
            <person name="Hepburn T."/>
            <person name="Howarth C."/>
            <person name="Jen D."/>
            <person name="Larson L."/>
            <person name="Mehta T."/>
            <person name="Neiman D."/>
            <person name="Pearson M."/>
            <person name="Roberts A."/>
            <person name="Saif S."/>
            <person name="Shea T."/>
            <person name="Shenoy N."/>
            <person name="Sisk P."/>
            <person name="Stolte C."/>
            <person name="Sykes S."/>
            <person name="Walk T."/>
            <person name="White J."/>
            <person name="Yandava C."/>
            <person name="Haas B."/>
            <person name="Nusbaum C."/>
            <person name="Birren B."/>
        </authorList>
    </citation>
    <scope>NUCLEOTIDE SEQUENCE [LARGE SCALE GENOMIC DNA]</scope>
    <source>
        <strain evidence="4">R3-111a-1</strain>
    </source>
</reference>
<dbReference type="EMBL" id="GL385401">
    <property type="protein sequence ID" value="EJT70893.1"/>
    <property type="molecule type" value="Genomic_DNA"/>
</dbReference>
<reference evidence="3" key="5">
    <citation type="submission" date="2018-04" db="UniProtKB">
        <authorList>
            <consortium name="EnsemblFungi"/>
        </authorList>
    </citation>
    <scope>IDENTIFICATION</scope>
    <source>
        <strain evidence="3">R3-111a-1</strain>
    </source>
</reference>
<sequence>MPCAEADEERAPAKGQAAASEALSVETRRHKQLSIRTHANTHSIGLPPRLLRELSPLHLRSAISSKLSLVMV</sequence>
<dbReference type="RefSeq" id="XP_009228071.1">
    <property type="nucleotide sequence ID" value="XM_009229807.1"/>
</dbReference>
<dbReference type="GeneID" id="20352374"/>
<keyword evidence="4" id="KW-1185">Reference proteome</keyword>
<dbReference type="VEuPathDB" id="FungiDB:GGTG_11916"/>
<reference evidence="2" key="3">
    <citation type="submission" date="2010-09" db="EMBL/GenBank/DDBJ databases">
        <title>Annotation of Gaeumannomyces graminis var. tritici R3-111a-1.</title>
        <authorList>
            <consortium name="The Broad Institute Genome Sequencing Platform"/>
            <person name="Ma L.-J."/>
            <person name="Dead R."/>
            <person name="Young S.K."/>
            <person name="Zeng Q."/>
            <person name="Gargeya S."/>
            <person name="Fitzgerald M."/>
            <person name="Haas B."/>
            <person name="Abouelleil A."/>
            <person name="Alvarado L."/>
            <person name="Arachchi H.M."/>
            <person name="Berlin A."/>
            <person name="Brown A."/>
            <person name="Chapman S.B."/>
            <person name="Chen Z."/>
            <person name="Dunbar C."/>
            <person name="Freedman E."/>
            <person name="Gearin G."/>
            <person name="Gellesch M."/>
            <person name="Goldberg J."/>
            <person name="Griggs A."/>
            <person name="Gujja S."/>
            <person name="Heiman D."/>
            <person name="Howarth C."/>
            <person name="Larson L."/>
            <person name="Lui A."/>
            <person name="MacDonald P.J.P."/>
            <person name="Mehta T."/>
            <person name="Montmayeur A."/>
            <person name="Murphy C."/>
            <person name="Neiman D."/>
            <person name="Pearson M."/>
            <person name="Priest M."/>
            <person name="Roberts A."/>
            <person name="Saif S."/>
            <person name="Shea T."/>
            <person name="Shenoy N."/>
            <person name="Sisk P."/>
            <person name="Stolte C."/>
            <person name="Sykes S."/>
            <person name="Yandava C."/>
            <person name="Wortman J."/>
            <person name="Nusbaum C."/>
            <person name="Birren B."/>
        </authorList>
    </citation>
    <scope>NUCLEOTIDE SEQUENCE</scope>
    <source>
        <strain evidence="2">R3-111a-1</strain>
    </source>
</reference>
<reference evidence="2" key="2">
    <citation type="submission" date="2010-07" db="EMBL/GenBank/DDBJ databases">
        <authorList>
            <consortium name="The Broad Institute Genome Sequencing Platform"/>
            <consortium name="Broad Institute Genome Sequencing Center for Infectious Disease"/>
            <person name="Ma L.-J."/>
            <person name="Dead R."/>
            <person name="Young S."/>
            <person name="Zeng Q."/>
            <person name="Koehrsen M."/>
            <person name="Alvarado L."/>
            <person name="Berlin A."/>
            <person name="Chapman S.B."/>
            <person name="Chen Z."/>
            <person name="Freedman E."/>
            <person name="Gellesch M."/>
            <person name="Goldberg J."/>
            <person name="Griggs A."/>
            <person name="Gujja S."/>
            <person name="Heilman E.R."/>
            <person name="Heiman D."/>
            <person name="Hepburn T."/>
            <person name="Howarth C."/>
            <person name="Jen D."/>
            <person name="Larson L."/>
            <person name="Mehta T."/>
            <person name="Neiman D."/>
            <person name="Pearson M."/>
            <person name="Roberts A."/>
            <person name="Saif S."/>
            <person name="Shea T."/>
            <person name="Shenoy N."/>
            <person name="Sisk P."/>
            <person name="Stolte C."/>
            <person name="Sykes S."/>
            <person name="Walk T."/>
            <person name="White J."/>
            <person name="Yandava C."/>
            <person name="Haas B."/>
            <person name="Nusbaum C."/>
            <person name="Birren B."/>
        </authorList>
    </citation>
    <scope>NUCLEOTIDE SEQUENCE</scope>
    <source>
        <strain evidence="2">R3-111a-1</strain>
    </source>
</reference>
<dbReference type="AlphaFoldDB" id="J3PEI5"/>
<reference evidence="3" key="4">
    <citation type="journal article" date="2015" name="G3 (Bethesda)">
        <title>Genome sequences of three phytopathogenic species of the Magnaporthaceae family of fungi.</title>
        <authorList>
            <person name="Okagaki L.H."/>
            <person name="Nunes C.C."/>
            <person name="Sailsbery J."/>
            <person name="Clay B."/>
            <person name="Brown D."/>
            <person name="John T."/>
            <person name="Oh Y."/>
            <person name="Young N."/>
            <person name="Fitzgerald M."/>
            <person name="Haas B.J."/>
            <person name="Zeng Q."/>
            <person name="Young S."/>
            <person name="Adiconis X."/>
            <person name="Fan L."/>
            <person name="Levin J.Z."/>
            <person name="Mitchell T.K."/>
            <person name="Okubara P.A."/>
            <person name="Farman M.L."/>
            <person name="Kohn L.M."/>
            <person name="Birren B."/>
            <person name="Ma L.-J."/>
            <person name="Dean R.A."/>
        </authorList>
    </citation>
    <scope>NUCLEOTIDE SEQUENCE</scope>
    <source>
        <strain evidence="3">R3-111a-1</strain>
    </source>
</reference>
<dbReference type="HOGENOM" id="CLU_2722393_0_0_1"/>
<evidence type="ECO:0000313" key="4">
    <source>
        <dbReference type="Proteomes" id="UP000006039"/>
    </source>
</evidence>
<gene>
    <name evidence="3" type="primary">20352374</name>
    <name evidence="2" type="ORF">GGTG_11916</name>
</gene>
<dbReference type="EnsemblFungi" id="EJT70893">
    <property type="protein sequence ID" value="EJT70893"/>
    <property type="gene ID" value="GGTG_11916"/>
</dbReference>
<name>J3PEI5_GAET3</name>
<dbReference type="Proteomes" id="UP000006039">
    <property type="component" value="Unassembled WGS sequence"/>
</dbReference>
<proteinExistence type="predicted"/>
<evidence type="ECO:0000256" key="1">
    <source>
        <dbReference type="SAM" id="MobiDB-lite"/>
    </source>
</evidence>
<accession>J3PEI5</accession>
<evidence type="ECO:0000313" key="2">
    <source>
        <dbReference type="EMBL" id="EJT70893.1"/>
    </source>
</evidence>
<evidence type="ECO:0000313" key="3">
    <source>
        <dbReference type="EnsemblFungi" id="EJT70893"/>
    </source>
</evidence>